<organism evidence="1 2">
    <name type="scientific">Bittarella massiliensis</name>
    <name type="common">ex Durand et al. 2017</name>
    <dbReference type="NCBI Taxonomy" id="1720313"/>
    <lineage>
        <taxon>Bacteria</taxon>
        <taxon>Bacillati</taxon>
        <taxon>Bacillota</taxon>
        <taxon>Clostridia</taxon>
        <taxon>Eubacteriales</taxon>
        <taxon>Oscillospiraceae</taxon>
        <taxon>Bittarella (ex Durand et al. 2017)</taxon>
    </lineage>
</organism>
<protein>
    <submittedName>
        <fullName evidence="1">Pyocin knob domain-containing protein</fullName>
    </submittedName>
</protein>
<evidence type="ECO:0000313" key="1">
    <source>
        <dbReference type="EMBL" id="MCQ4949135.1"/>
    </source>
</evidence>
<accession>A0AAW5KCV4</accession>
<reference evidence="1" key="1">
    <citation type="submission" date="2022-06" db="EMBL/GenBank/DDBJ databases">
        <title>Isolation of gut microbiota from human fecal samples.</title>
        <authorList>
            <person name="Pamer E.G."/>
            <person name="Barat B."/>
            <person name="Waligurski E."/>
            <person name="Medina S."/>
            <person name="Paddock L."/>
            <person name="Mostad J."/>
        </authorList>
    </citation>
    <scope>NUCLEOTIDE SEQUENCE</scope>
    <source>
        <strain evidence="1">DFI.7.96</strain>
    </source>
</reference>
<dbReference type="RefSeq" id="WP_256135824.1">
    <property type="nucleotide sequence ID" value="NZ_JANGAB010000002.1"/>
</dbReference>
<evidence type="ECO:0000313" key="2">
    <source>
        <dbReference type="Proteomes" id="UP001205063"/>
    </source>
</evidence>
<comment type="caution">
    <text evidence="1">The sequence shown here is derived from an EMBL/GenBank/DDBJ whole genome shotgun (WGS) entry which is preliminary data.</text>
</comment>
<dbReference type="EMBL" id="JANGAB010000002">
    <property type="protein sequence ID" value="MCQ4949135.1"/>
    <property type="molecule type" value="Genomic_DNA"/>
</dbReference>
<proteinExistence type="predicted"/>
<sequence>MYTFVKGEPGWVKPLNENFEEVAAHAAVRDNPHGVTAEQAGAMPATPTKMLYQPTVTSGWDNADNYTVPGEMVDIPSATTAKSVGNLPCVDSGMLRVYGSLADGGSDLVQTYECYTVGGWWVRRRLSGVWSSWSPSSGIQSGSNANGSWTKFPDGTMICRAAKAYTIQSSEITITLPVAFAAADYVPTISFQWVGTSAALGAIRGITVNGFLVRVSDAINDVTYPNGTQLTMNYICVGRWK</sequence>
<dbReference type="CDD" id="cd19958">
    <property type="entry name" value="pyocin_knob"/>
    <property type="match status" value="1"/>
</dbReference>
<dbReference type="AlphaFoldDB" id="A0AAW5KCV4"/>
<dbReference type="Proteomes" id="UP001205063">
    <property type="component" value="Unassembled WGS sequence"/>
</dbReference>
<gene>
    <name evidence="1" type="ORF">NE646_05575</name>
</gene>
<name>A0AAW5KCV4_9FIRM</name>